<dbReference type="SUPFAM" id="SSF48452">
    <property type="entry name" value="TPR-like"/>
    <property type="match status" value="1"/>
</dbReference>
<name>A0AAD3CDL5_9STRA</name>
<evidence type="ECO:0000313" key="2">
    <source>
        <dbReference type="Proteomes" id="UP001054902"/>
    </source>
</evidence>
<comment type="caution">
    <text evidence="1">The sequence shown here is derived from an EMBL/GenBank/DDBJ whole genome shotgun (WGS) entry which is preliminary data.</text>
</comment>
<evidence type="ECO:0000313" key="1">
    <source>
        <dbReference type="EMBL" id="GFH44157.1"/>
    </source>
</evidence>
<dbReference type="EMBL" id="BLLK01000019">
    <property type="protein sequence ID" value="GFH44157.1"/>
    <property type="molecule type" value="Genomic_DNA"/>
</dbReference>
<gene>
    <name evidence="1" type="ORF">CTEN210_00631</name>
</gene>
<proteinExistence type="predicted"/>
<dbReference type="Gene3D" id="1.25.40.10">
    <property type="entry name" value="Tetratricopeptide repeat domain"/>
    <property type="match status" value="1"/>
</dbReference>
<accession>A0AAD3CDL5</accession>
<reference evidence="1 2" key="1">
    <citation type="journal article" date="2021" name="Sci. Rep.">
        <title>The genome of the diatom Chaetoceros tenuissimus carries an ancient integrated fragment of an extant virus.</title>
        <authorList>
            <person name="Hongo Y."/>
            <person name="Kimura K."/>
            <person name="Takaki Y."/>
            <person name="Yoshida Y."/>
            <person name="Baba S."/>
            <person name="Kobayashi G."/>
            <person name="Nagasaki K."/>
            <person name="Hano T."/>
            <person name="Tomaru Y."/>
        </authorList>
    </citation>
    <scope>NUCLEOTIDE SEQUENCE [LARGE SCALE GENOMIC DNA]</scope>
    <source>
        <strain evidence="1 2">NIES-3715</strain>
    </source>
</reference>
<keyword evidence="2" id="KW-1185">Reference proteome</keyword>
<protein>
    <submittedName>
        <fullName evidence="1">Uncharacterized protein</fullName>
    </submittedName>
</protein>
<sequence>MMKSSVDQSNNFAASYNGQFLSTIPRPQQELHNQQQGTQNLLFQVPSICSSSSSLNGPKSVVRRNMKTLGSFNKKVNPDLQHEQLVLDEHHHNEPRRRIHQRNDTVHFIPMEDEKDVKESTCPQQTRQLDWNNHIPILNMTKSIMSDSSSSFGRNTKSAFEEQGTSTFSTSPIVLSLLELDEAEQNAGSISVINKITEEYSSKICAASLLFNNGAHDVWNCNYFSARTHFNQALALFLDIDYNTIDFIPNFGIRKQVFTTIALLTSITLLNRGHIEWYLNNIDESINFYHQCYACLNKLHLIHTYTTKGSSSSKQTIEETLFFIKYVTASCLHCIGTVILNTKLFNSSLEGSSKTQIHNEGDVCLKYLESALAMFEDLESGEDIGSTSITAHTATVMSNIGRVYLIFGDLEKALYYSEGCLGRRLLTLPA</sequence>
<dbReference type="AlphaFoldDB" id="A0AAD3CDL5"/>
<dbReference type="Proteomes" id="UP001054902">
    <property type="component" value="Unassembled WGS sequence"/>
</dbReference>
<organism evidence="1 2">
    <name type="scientific">Chaetoceros tenuissimus</name>
    <dbReference type="NCBI Taxonomy" id="426638"/>
    <lineage>
        <taxon>Eukaryota</taxon>
        <taxon>Sar</taxon>
        <taxon>Stramenopiles</taxon>
        <taxon>Ochrophyta</taxon>
        <taxon>Bacillariophyta</taxon>
        <taxon>Coscinodiscophyceae</taxon>
        <taxon>Chaetocerotophycidae</taxon>
        <taxon>Chaetocerotales</taxon>
        <taxon>Chaetocerotaceae</taxon>
        <taxon>Chaetoceros</taxon>
    </lineage>
</organism>
<dbReference type="InterPro" id="IPR011990">
    <property type="entry name" value="TPR-like_helical_dom_sf"/>
</dbReference>